<sequence length="349" mass="39727">MMRPRPRVVHCIQTGGDSVNDYRGSLRSRTGHLVHLSIDQCPDHPFPLLLPRTVKGYGFTEKRWVDLEVDRISDTQWNTQVFESLVLEEPTKDLLEALLKSPLSLEASTDLIPGKGDGLVILLHGGPGTGKTFTAEGLADYARRPLLRITCGDIGTKPVDVERYLEKMLRLGRTWGCVILLDEADVFLKERTLSDLERNALVSVFLRVLEHFDGILILASTRVGHFDEAFRSRIRLALHYQSPGPEQRHQIWSNLFKHLRTLEDCSMDFDDLVLHINDLSTYEMNGRQIRNAITTARQLAELKKKRLNYGFIKKVIATTGQFDRYLQGIFFSPDYIVAPTCEKCESSFV</sequence>
<dbReference type="VEuPathDB" id="FungiDB:BO97DRAFT_430358"/>
<dbReference type="PANTHER" id="PTHR46411:SF2">
    <property type="entry name" value="AAA+ ATPASE DOMAIN-CONTAINING PROTEIN"/>
    <property type="match status" value="1"/>
</dbReference>
<dbReference type="Pfam" id="PF00004">
    <property type="entry name" value="AAA"/>
    <property type="match status" value="1"/>
</dbReference>
<protein>
    <submittedName>
        <fullName evidence="2">P-loop containing nucleoside triphosphate hydrolase protein</fullName>
    </submittedName>
</protein>
<dbReference type="InterPro" id="IPR056599">
    <property type="entry name" value="AAA_lid_fung"/>
</dbReference>
<dbReference type="InterPro" id="IPR003959">
    <property type="entry name" value="ATPase_AAA_core"/>
</dbReference>
<dbReference type="InterPro" id="IPR027417">
    <property type="entry name" value="P-loop_NTPase"/>
</dbReference>
<dbReference type="GO" id="GO:0016887">
    <property type="term" value="F:ATP hydrolysis activity"/>
    <property type="evidence" value="ECO:0007669"/>
    <property type="project" value="InterPro"/>
</dbReference>
<dbReference type="STRING" id="1450537.A0A395IAX8"/>
<keyword evidence="2" id="KW-0378">Hydrolase</keyword>
<dbReference type="Proteomes" id="UP000248961">
    <property type="component" value="Unassembled WGS sequence"/>
</dbReference>
<evidence type="ECO:0000313" key="3">
    <source>
        <dbReference type="Proteomes" id="UP000248961"/>
    </source>
</evidence>
<evidence type="ECO:0000259" key="1">
    <source>
        <dbReference type="SMART" id="SM00382"/>
    </source>
</evidence>
<gene>
    <name evidence="2" type="ORF">BO97DRAFT_430358</name>
</gene>
<evidence type="ECO:0000313" key="2">
    <source>
        <dbReference type="EMBL" id="RAL17337.1"/>
    </source>
</evidence>
<dbReference type="GeneID" id="37201723"/>
<reference evidence="2 3" key="1">
    <citation type="submission" date="2018-02" db="EMBL/GenBank/DDBJ databases">
        <title>The genomes of Aspergillus section Nigri reveals drivers in fungal speciation.</title>
        <authorList>
            <consortium name="DOE Joint Genome Institute"/>
            <person name="Vesth T.C."/>
            <person name="Nybo J."/>
            <person name="Theobald S."/>
            <person name="Brandl J."/>
            <person name="Frisvad J.C."/>
            <person name="Nielsen K.F."/>
            <person name="Lyhne E.K."/>
            <person name="Kogle M.E."/>
            <person name="Kuo A."/>
            <person name="Riley R."/>
            <person name="Clum A."/>
            <person name="Nolan M."/>
            <person name="Lipzen A."/>
            <person name="Salamov A."/>
            <person name="Henrissat B."/>
            <person name="Wiebenga A."/>
            <person name="De vries R.P."/>
            <person name="Grigoriev I.V."/>
            <person name="Mortensen U.H."/>
            <person name="Andersen M.R."/>
            <person name="Baker S.E."/>
        </authorList>
    </citation>
    <scope>NUCLEOTIDE SEQUENCE [LARGE SCALE GENOMIC DNA]</scope>
    <source>
        <strain evidence="2 3">CBS 101889</strain>
    </source>
</reference>
<dbReference type="GO" id="GO:0005524">
    <property type="term" value="F:ATP binding"/>
    <property type="evidence" value="ECO:0007669"/>
    <property type="project" value="InterPro"/>
</dbReference>
<feature type="domain" description="AAA+ ATPase" evidence="1">
    <location>
        <begin position="117"/>
        <end position="244"/>
    </location>
</feature>
<dbReference type="Gene3D" id="3.40.50.300">
    <property type="entry name" value="P-loop containing nucleotide triphosphate hydrolases"/>
    <property type="match status" value="1"/>
</dbReference>
<proteinExistence type="predicted"/>
<dbReference type="PANTHER" id="PTHR46411">
    <property type="entry name" value="FAMILY ATPASE, PUTATIVE-RELATED"/>
    <property type="match status" value="1"/>
</dbReference>
<name>A0A395IAX8_ASPHC</name>
<dbReference type="SUPFAM" id="SSF52540">
    <property type="entry name" value="P-loop containing nucleoside triphosphate hydrolases"/>
    <property type="match status" value="1"/>
</dbReference>
<dbReference type="SMART" id="SM00382">
    <property type="entry name" value="AAA"/>
    <property type="match status" value="1"/>
</dbReference>
<dbReference type="InterPro" id="IPR003593">
    <property type="entry name" value="AAA+_ATPase"/>
</dbReference>
<dbReference type="OrthoDB" id="10042665at2759"/>
<dbReference type="AlphaFoldDB" id="A0A395IAX8"/>
<organism evidence="2 3">
    <name type="scientific">Aspergillus homomorphus (strain CBS 101889)</name>
    <dbReference type="NCBI Taxonomy" id="1450537"/>
    <lineage>
        <taxon>Eukaryota</taxon>
        <taxon>Fungi</taxon>
        <taxon>Dikarya</taxon>
        <taxon>Ascomycota</taxon>
        <taxon>Pezizomycotina</taxon>
        <taxon>Eurotiomycetes</taxon>
        <taxon>Eurotiomycetidae</taxon>
        <taxon>Eurotiales</taxon>
        <taxon>Aspergillaceae</taxon>
        <taxon>Aspergillus</taxon>
        <taxon>Aspergillus subgen. Circumdati</taxon>
    </lineage>
</organism>
<dbReference type="EMBL" id="KZ824267">
    <property type="protein sequence ID" value="RAL17337.1"/>
    <property type="molecule type" value="Genomic_DNA"/>
</dbReference>
<keyword evidence="3" id="KW-1185">Reference proteome</keyword>
<accession>A0A395IAX8</accession>
<dbReference type="RefSeq" id="XP_025556491.1">
    <property type="nucleotide sequence ID" value="XM_025697434.1"/>
</dbReference>
<dbReference type="Pfam" id="PF23232">
    <property type="entry name" value="AAA_lid_13"/>
    <property type="match status" value="1"/>
</dbReference>
<dbReference type="CDD" id="cd19481">
    <property type="entry name" value="RecA-like_protease"/>
    <property type="match status" value="1"/>
</dbReference>